<comment type="subcellular location">
    <subcellularLocation>
        <location evidence="1">Cell membrane</location>
        <topology evidence="1">Multi-pass membrane protein</topology>
    </subcellularLocation>
</comment>
<comment type="caution">
    <text evidence="9">The sequence shown here is derived from an EMBL/GenBank/DDBJ whole genome shotgun (WGS) entry which is preliminary data.</text>
</comment>
<dbReference type="PANTHER" id="PTHR30572">
    <property type="entry name" value="MEMBRANE COMPONENT OF TRANSPORTER-RELATED"/>
    <property type="match status" value="1"/>
</dbReference>
<feature type="transmembrane region" description="Helical" evidence="6">
    <location>
        <begin position="21"/>
        <end position="42"/>
    </location>
</feature>
<evidence type="ECO:0000256" key="5">
    <source>
        <dbReference type="ARBA" id="ARBA00023136"/>
    </source>
</evidence>
<dbReference type="GO" id="GO:0005886">
    <property type="term" value="C:plasma membrane"/>
    <property type="evidence" value="ECO:0007669"/>
    <property type="project" value="UniProtKB-SubCell"/>
</dbReference>
<evidence type="ECO:0000313" key="10">
    <source>
        <dbReference type="Proteomes" id="UP000036908"/>
    </source>
</evidence>
<sequence>MLKNYIKVAFRSLLRQPGYTALNIIGLTVGIASSLIILLYIFHETSFDKQHSKGDRIYRLSTEIKEPDNSFKWANMTRPAAFTIKNENPEVVQATRLSGISGQGGRRFDYNQVDYYQDNVYAADSTIFEVFDFEFVAGNPKTALEAPNSIVINQSMAKKIFKNEDPIGKTIRSDGNREISLQVTGVYKDMPQTSHLIAEALVSWKTIFPDGDGSWGGWGVFSYVLVNEGVTQEALQVKLDETVTKYIAPIFDPLNIKVKMIPVPLKDIHLTSDFEGEPVAVGNMEYVQIFTAIAIFLIIIASINYMNLATARSAKRSMEVGLRKVMGAQRGGLIGQFLTESILITLISLFLSVLVMIAVVPAINSIVGTNLAIEALLDTKVILAIIGIVFITGFLGGCYPAFFLSSFKPAAVLKGGGGKSGSKFLRKFLVTLQFSISIFMLIGTLVIYRQMQFLRDKDLGFDKEQMMQIDFRSRADVEKWNVLKNELVQNANIGGIASASTTPGNGYAKNVMAIETEEGPMDNRGLDHYQVDYDFFPTLGIEVVQGRNFSLDYPSDSSQAVMVNETMVRRMNWTNPIGKKVNISGDESLPPAVVVGVVKDFHQQSLYEPISALLFTPGRLNPSAIVKITGDVAPTVAFIEEAWERTYPNTAFEYVFIDEQFMASYEADKIRGQLFLGFSGMTILIACLGLLGLASYTAEQRSKEISIRKVLGANTQGLISLLIKDFVILIVIAAIPASVLGYFSMMDWLENFQFHITPGFTIFATVLIGTIVVTVLTTGYHARKAATANPAEKLRSE</sequence>
<feature type="domain" description="MacB-like periplasmic core" evidence="8">
    <location>
        <begin position="20"/>
        <end position="240"/>
    </location>
</feature>
<evidence type="ECO:0000259" key="7">
    <source>
        <dbReference type="Pfam" id="PF02687"/>
    </source>
</evidence>
<feature type="transmembrane region" description="Helical" evidence="6">
    <location>
        <begin position="674"/>
        <end position="696"/>
    </location>
</feature>
<feature type="domain" description="MacB-like periplasmic core" evidence="8">
    <location>
        <begin position="434"/>
        <end position="611"/>
    </location>
</feature>
<feature type="transmembrane region" description="Helical" evidence="6">
    <location>
        <begin position="755"/>
        <end position="776"/>
    </location>
</feature>
<evidence type="ECO:0008006" key="11">
    <source>
        <dbReference type="Google" id="ProtNLM"/>
    </source>
</evidence>
<dbReference type="EMBL" id="JSVA01000015">
    <property type="protein sequence ID" value="KOF02224.1"/>
    <property type="molecule type" value="Genomic_DNA"/>
</dbReference>
<feature type="transmembrane region" description="Helical" evidence="6">
    <location>
        <begin position="428"/>
        <end position="448"/>
    </location>
</feature>
<dbReference type="Proteomes" id="UP000036908">
    <property type="component" value="Unassembled WGS sequence"/>
</dbReference>
<dbReference type="OrthoDB" id="5933722at2"/>
<dbReference type="AlphaFoldDB" id="A0A0L8AIK2"/>
<organism evidence="9 10">
    <name type="scientific">Roseivirga seohaensis subsp. aquiponti</name>
    <dbReference type="NCBI Taxonomy" id="1566026"/>
    <lineage>
        <taxon>Bacteria</taxon>
        <taxon>Pseudomonadati</taxon>
        <taxon>Bacteroidota</taxon>
        <taxon>Cytophagia</taxon>
        <taxon>Cytophagales</taxon>
        <taxon>Roseivirgaceae</taxon>
        <taxon>Roseivirga</taxon>
    </lineage>
</organism>
<feature type="transmembrane region" description="Helical" evidence="6">
    <location>
        <begin position="342"/>
        <end position="363"/>
    </location>
</feature>
<reference evidence="10" key="1">
    <citation type="submission" date="2014-11" db="EMBL/GenBank/DDBJ databases">
        <title>Genome sequencing of Roseivirga sp. D-25.</title>
        <authorList>
            <person name="Selvaratnam C."/>
            <person name="Thevarajoo S."/>
            <person name="Goh K.M."/>
            <person name="Eee R."/>
            <person name="Chan K.-G."/>
            <person name="Chong C.S."/>
        </authorList>
    </citation>
    <scope>NUCLEOTIDE SEQUENCE [LARGE SCALE GENOMIC DNA]</scope>
    <source>
        <strain evidence="10">D-25</strain>
    </source>
</reference>
<feature type="transmembrane region" description="Helical" evidence="6">
    <location>
        <begin position="717"/>
        <end position="743"/>
    </location>
</feature>
<evidence type="ECO:0000256" key="1">
    <source>
        <dbReference type="ARBA" id="ARBA00004651"/>
    </source>
</evidence>
<evidence type="ECO:0000256" key="4">
    <source>
        <dbReference type="ARBA" id="ARBA00022989"/>
    </source>
</evidence>
<keyword evidence="2" id="KW-1003">Cell membrane</keyword>
<evidence type="ECO:0000259" key="8">
    <source>
        <dbReference type="Pfam" id="PF12704"/>
    </source>
</evidence>
<evidence type="ECO:0000256" key="3">
    <source>
        <dbReference type="ARBA" id="ARBA00022692"/>
    </source>
</evidence>
<dbReference type="InterPro" id="IPR050250">
    <property type="entry name" value="Macrolide_Exporter_MacB"/>
</dbReference>
<name>A0A0L8AIK2_9BACT</name>
<proteinExistence type="predicted"/>
<dbReference type="Pfam" id="PF02687">
    <property type="entry name" value="FtsX"/>
    <property type="match status" value="2"/>
</dbReference>
<protein>
    <recommendedName>
        <fullName evidence="11">ABC transporter permease</fullName>
    </recommendedName>
</protein>
<keyword evidence="5 6" id="KW-0472">Membrane</keyword>
<feature type="transmembrane region" description="Helical" evidence="6">
    <location>
        <begin position="286"/>
        <end position="308"/>
    </location>
</feature>
<dbReference type="Pfam" id="PF12704">
    <property type="entry name" value="MacB_PCD"/>
    <property type="match status" value="2"/>
</dbReference>
<accession>A0A0L8AIK2</accession>
<dbReference type="InterPro" id="IPR025857">
    <property type="entry name" value="MacB_PCD"/>
</dbReference>
<feature type="transmembrane region" description="Helical" evidence="6">
    <location>
        <begin position="383"/>
        <end position="407"/>
    </location>
</feature>
<keyword evidence="10" id="KW-1185">Reference proteome</keyword>
<keyword evidence="4 6" id="KW-1133">Transmembrane helix</keyword>
<dbReference type="PATRIC" id="fig|1566026.4.peg.983"/>
<dbReference type="RefSeq" id="WP_053224247.1">
    <property type="nucleotide sequence ID" value="NZ_JSVA01000015.1"/>
</dbReference>
<evidence type="ECO:0000256" key="6">
    <source>
        <dbReference type="SAM" id="Phobius"/>
    </source>
</evidence>
<keyword evidence="3 6" id="KW-0812">Transmembrane</keyword>
<feature type="domain" description="ABC3 transporter permease C-terminal" evidence="7">
    <location>
        <begin position="292"/>
        <end position="407"/>
    </location>
</feature>
<feature type="domain" description="ABC3 transporter permease C-terminal" evidence="7">
    <location>
        <begin position="678"/>
        <end position="790"/>
    </location>
</feature>
<dbReference type="PANTHER" id="PTHR30572:SF18">
    <property type="entry name" value="ABC-TYPE MACROLIDE FAMILY EXPORT SYSTEM PERMEASE COMPONENT 2"/>
    <property type="match status" value="1"/>
</dbReference>
<gene>
    <name evidence="9" type="ORF">OB69_13405</name>
</gene>
<dbReference type="InterPro" id="IPR003838">
    <property type="entry name" value="ABC3_permease_C"/>
</dbReference>
<evidence type="ECO:0000256" key="2">
    <source>
        <dbReference type="ARBA" id="ARBA00022475"/>
    </source>
</evidence>
<dbReference type="GO" id="GO:0022857">
    <property type="term" value="F:transmembrane transporter activity"/>
    <property type="evidence" value="ECO:0007669"/>
    <property type="project" value="TreeGrafter"/>
</dbReference>
<evidence type="ECO:0000313" key="9">
    <source>
        <dbReference type="EMBL" id="KOF02224.1"/>
    </source>
</evidence>